<evidence type="ECO:0000256" key="1">
    <source>
        <dbReference type="ARBA" id="ARBA00022490"/>
    </source>
</evidence>
<reference evidence="9 11" key="1">
    <citation type="journal article" date="2019" name="Nat. Microbiol.">
        <title>Expanding anaerobic alkane metabolism in the domain of Archaea.</title>
        <authorList>
            <person name="Wang Y."/>
            <person name="Wegener G."/>
            <person name="Hou J."/>
            <person name="Wang F."/>
            <person name="Xiao X."/>
        </authorList>
    </citation>
    <scope>NUCLEOTIDE SEQUENCE [LARGE SCALE GENOMIC DNA]</scope>
    <source>
        <strain evidence="9">WYZ-LMO11</strain>
    </source>
</reference>
<evidence type="ECO:0000256" key="2">
    <source>
        <dbReference type="ARBA" id="ARBA00022598"/>
    </source>
</evidence>
<dbReference type="InterPro" id="IPR029062">
    <property type="entry name" value="Class_I_gatase-like"/>
</dbReference>
<dbReference type="InterPro" id="IPR010075">
    <property type="entry name" value="PRibForGlyAmidine_synth_PurQ"/>
</dbReference>
<sequence>ILRVGGTNCDLELKIALEELGIKTEILHMKQILKRNLDDYHLLLFPGGFSYGDYVRAGAIWGKEILVRLGNEIKKFIEQEKIIMGIGNGFQVLIEAGILPDFSDIPKAVLAANISAKYECRWIYLRVERNDIPFTKILKLGEILRIPIGHDEGRFLTSDENLKELIRNNCIVFRYAKPSGEIANGEYPYNPNGSIYDIAGICNKKGNVIGLMPHPERAFFGWQLPEIKEGYGDGKKIFDGIIDYLS</sequence>
<evidence type="ECO:0000256" key="7">
    <source>
        <dbReference type="ARBA" id="ARBA00022962"/>
    </source>
</evidence>
<dbReference type="GO" id="GO:0016787">
    <property type="term" value="F:hydrolase activity"/>
    <property type="evidence" value="ECO:0007669"/>
    <property type="project" value="UniProtKB-KW"/>
</dbReference>
<dbReference type="HAMAP" id="MF_00421">
    <property type="entry name" value="PurQ"/>
    <property type="match status" value="1"/>
</dbReference>
<evidence type="ECO:0000313" key="10">
    <source>
        <dbReference type="Proteomes" id="UP000316080"/>
    </source>
</evidence>
<name>A0A523BH79_9CREN</name>
<dbReference type="Gene3D" id="3.40.50.880">
    <property type="match status" value="1"/>
</dbReference>
<dbReference type="GO" id="GO:0006189">
    <property type="term" value="P:'de novo' IMP biosynthetic process"/>
    <property type="evidence" value="ECO:0007669"/>
    <property type="project" value="InterPro"/>
</dbReference>
<evidence type="ECO:0000256" key="6">
    <source>
        <dbReference type="ARBA" id="ARBA00022840"/>
    </source>
</evidence>
<dbReference type="PROSITE" id="PS51273">
    <property type="entry name" value="GATASE_TYPE_1"/>
    <property type="match status" value="1"/>
</dbReference>
<keyword evidence="6" id="KW-0067">ATP-binding</keyword>
<evidence type="ECO:0000313" key="8">
    <source>
        <dbReference type="EMBL" id="RZN57084.1"/>
    </source>
</evidence>
<dbReference type="PANTHER" id="PTHR47552:SF1">
    <property type="entry name" value="PHOSPHORIBOSYLFORMYLGLYCINAMIDINE SYNTHASE SUBUNIT PURQ"/>
    <property type="match status" value="1"/>
</dbReference>
<keyword evidence="4" id="KW-0658">Purine biosynthesis</keyword>
<gene>
    <name evidence="9" type="primary">purQ</name>
    <name evidence="9" type="ORF">DSO09_00855</name>
    <name evidence="8" type="ORF">EF809_01440</name>
</gene>
<keyword evidence="2 9" id="KW-0436">Ligase</keyword>
<evidence type="ECO:0000256" key="5">
    <source>
        <dbReference type="ARBA" id="ARBA00022801"/>
    </source>
</evidence>
<dbReference type="NCBIfam" id="TIGR01737">
    <property type="entry name" value="FGAM_synth_I"/>
    <property type="match status" value="1"/>
</dbReference>
<dbReference type="Pfam" id="PF13507">
    <property type="entry name" value="GATase_5"/>
    <property type="match status" value="1"/>
</dbReference>
<keyword evidence="7" id="KW-0315">Glutamine amidotransferase</keyword>
<keyword evidence="5" id="KW-0378">Hydrolase</keyword>
<dbReference type="Proteomes" id="UP000317265">
    <property type="component" value="Unassembled WGS sequence"/>
</dbReference>
<dbReference type="CDD" id="cd01740">
    <property type="entry name" value="GATase1_FGAR_AT"/>
    <property type="match status" value="1"/>
</dbReference>
<dbReference type="Proteomes" id="UP000316080">
    <property type="component" value="Unassembled WGS sequence"/>
</dbReference>
<evidence type="ECO:0000256" key="4">
    <source>
        <dbReference type="ARBA" id="ARBA00022755"/>
    </source>
</evidence>
<evidence type="ECO:0000313" key="11">
    <source>
        <dbReference type="Proteomes" id="UP000317265"/>
    </source>
</evidence>
<dbReference type="EMBL" id="RXIH01000012">
    <property type="protein sequence ID" value="RZN57084.1"/>
    <property type="molecule type" value="Genomic_DNA"/>
</dbReference>
<protein>
    <submittedName>
        <fullName evidence="9">Phosphoribosylformylglycinamidine synthase I</fullName>
        <ecNumber evidence="9">6.3.5.3</ecNumber>
    </submittedName>
</protein>
<comment type="caution">
    <text evidence="9">The sequence shown here is derived from an EMBL/GenBank/DDBJ whole genome shotgun (WGS) entry which is preliminary data.</text>
</comment>
<evidence type="ECO:0000313" key="9">
    <source>
        <dbReference type="EMBL" id="TDA40291.1"/>
    </source>
</evidence>
<keyword evidence="3" id="KW-0547">Nucleotide-binding</keyword>
<proteinExistence type="inferred from homology"/>
<dbReference type="EC" id="6.3.5.3" evidence="9"/>
<evidence type="ECO:0000256" key="3">
    <source>
        <dbReference type="ARBA" id="ARBA00022741"/>
    </source>
</evidence>
<dbReference type="GO" id="GO:0005524">
    <property type="term" value="F:ATP binding"/>
    <property type="evidence" value="ECO:0007669"/>
    <property type="project" value="UniProtKB-KW"/>
</dbReference>
<feature type="non-terminal residue" evidence="9">
    <location>
        <position position="1"/>
    </location>
</feature>
<reference evidence="8 10" key="2">
    <citation type="journal article" date="2019" name="Nat. Microbiol.">
        <title>Wide diversity of methane and short-chain alkane metabolisms in uncultured archaea.</title>
        <authorList>
            <person name="Borrel G."/>
            <person name="Adam P.S."/>
            <person name="McKay L.J."/>
            <person name="Chen L.X."/>
            <person name="Sierra-Garcia I.N."/>
            <person name="Sieber C.M."/>
            <person name="Letourneur Q."/>
            <person name="Ghozlane A."/>
            <person name="Andersen G.L."/>
            <person name="Li W.J."/>
            <person name="Hallam S.J."/>
            <person name="Muyzer G."/>
            <person name="de Oliveira V.M."/>
            <person name="Inskeep W.P."/>
            <person name="Banfield J.F."/>
            <person name="Gribaldo S."/>
        </authorList>
    </citation>
    <scope>NUCLEOTIDE SEQUENCE [LARGE SCALE GENOMIC DNA]</scope>
    <source>
        <strain evidence="8">Verst-YHS</strain>
    </source>
</reference>
<dbReference type="GO" id="GO:0004642">
    <property type="term" value="F:phosphoribosylformylglycinamidine synthase activity"/>
    <property type="evidence" value="ECO:0007669"/>
    <property type="project" value="UniProtKB-EC"/>
</dbReference>
<accession>A0A523BH79</accession>
<dbReference type="SMART" id="SM01211">
    <property type="entry name" value="GATase_5"/>
    <property type="match status" value="1"/>
</dbReference>
<keyword evidence="1" id="KW-0963">Cytoplasm</keyword>
<dbReference type="PANTHER" id="PTHR47552">
    <property type="entry name" value="PHOSPHORIBOSYLFORMYLGLYCINAMIDINE SYNTHASE SUBUNIT PURQ"/>
    <property type="match status" value="1"/>
</dbReference>
<dbReference type="AlphaFoldDB" id="A0A523BH79"/>
<dbReference type="EMBL" id="QNVI01000011">
    <property type="protein sequence ID" value="TDA40291.1"/>
    <property type="molecule type" value="Genomic_DNA"/>
</dbReference>
<dbReference type="SUPFAM" id="SSF52317">
    <property type="entry name" value="Class I glutamine amidotransferase-like"/>
    <property type="match status" value="1"/>
</dbReference>
<organism evidence="9 11">
    <name type="scientific">Thermoproteota archaeon</name>
    <dbReference type="NCBI Taxonomy" id="2056631"/>
    <lineage>
        <taxon>Archaea</taxon>
        <taxon>Thermoproteota</taxon>
    </lineage>
</organism>
<dbReference type="PIRSF" id="PIRSF001586">
    <property type="entry name" value="FGAM_synth_I"/>
    <property type="match status" value="1"/>
</dbReference>